<gene>
    <name evidence="2" type="ordered locus">Dfer_5710</name>
</gene>
<dbReference type="PANTHER" id="PTHR30383:SF24">
    <property type="entry name" value="THIOESTERASE 1_PROTEASE 1_LYSOPHOSPHOLIPASE L1"/>
    <property type="match status" value="1"/>
</dbReference>
<organism evidence="2 3">
    <name type="scientific">Dyadobacter fermentans (strain ATCC 700827 / DSM 18053 / CIP 107007 / KCTC 52180 / NS114)</name>
    <dbReference type="NCBI Taxonomy" id="471854"/>
    <lineage>
        <taxon>Bacteria</taxon>
        <taxon>Pseudomonadati</taxon>
        <taxon>Bacteroidota</taxon>
        <taxon>Cytophagia</taxon>
        <taxon>Cytophagales</taxon>
        <taxon>Spirosomataceae</taxon>
        <taxon>Dyadobacter</taxon>
    </lineage>
</organism>
<reference evidence="2 3" key="1">
    <citation type="journal article" date="2009" name="Stand. Genomic Sci.">
        <title>Complete genome sequence of Dyadobacter fermentans type strain (NS114).</title>
        <authorList>
            <person name="Lang E."/>
            <person name="Lapidus A."/>
            <person name="Chertkov O."/>
            <person name="Brettin T."/>
            <person name="Detter J.C."/>
            <person name="Han C."/>
            <person name="Copeland A."/>
            <person name="Glavina Del Rio T."/>
            <person name="Nolan M."/>
            <person name="Chen F."/>
            <person name="Lucas S."/>
            <person name="Tice H."/>
            <person name="Cheng J.F."/>
            <person name="Land M."/>
            <person name="Hauser L."/>
            <person name="Chang Y.J."/>
            <person name="Jeffries C.D."/>
            <person name="Kopitz M."/>
            <person name="Bruce D."/>
            <person name="Goodwin L."/>
            <person name="Pitluck S."/>
            <person name="Ovchinnikova G."/>
            <person name="Pati A."/>
            <person name="Ivanova N."/>
            <person name="Mavrommatis K."/>
            <person name="Chen A."/>
            <person name="Palaniappan K."/>
            <person name="Chain P."/>
            <person name="Bristow J."/>
            <person name="Eisen J.A."/>
            <person name="Markowitz V."/>
            <person name="Hugenholtz P."/>
            <person name="Goker M."/>
            <person name="Rohde M."/>
            <person name="Kyrpides N.C."/>
            <person name="Klenk H.P."/>
        </authorList>
    </citation>
    <scope>NUCLEOTIDE SEQUENCE [LARGE SCALE GENOMIC DNA]</scope>
    <source>
        <strain evidence="3">ATCC 700827 / DSM 18053 / CIP 107007 / KCTC 52180 / NS114</strain>
    </source>
</reference>
<dbReference type="AlphaFoldDB" id="C6VXZ7"/>
<dbReference type="Gene3D" id="3.40.50.1110">
    <property type="entry name" value="SGNH hydrolase"/>
    <property type="match status" value="1"/>
</dbReference>
<evidence type="ECO:0000259" key="1">
    <source>
        <dbReference type="Pfam" id="PF13472"/>
    </source>
</evidence>
<dbReference type="CDD" id="cd01822">
    <property type="entry name" value="Lysophospholipase_L1_like"/>
    <property type="match status" value="1"/>
</dbReference>
<dbReference type="InterPro" id="IPR051532">
    <property type="entry name" value="Ester_Hydrolysis_Enzymes"/>
</dbReference>
<dbReference type="eggNOG" id="COG2755">
    <property type="taxonomic scope" value="Bacteria"/>
</dbReference>
<dbReference type="PANTHER" id="PTHR30383">
    <property type="entry name" value="THIOESTERASE 1/PROTEASE 1/LYSOPHOSPHOLIPASE L1"/>
    <property type="match status" value="1"/>
</dbReference>
<evidence type="ECO:0000313" key="3">
    <source>
        <dbReference type="Proteomes" id="UP000002011"/>
    </source>
</evidence>
<dbReference type="KEGG" id="dfe:Dfer_5710"/>
<dbReference type="SUPFAM" id="SSF52266">
    <property type="entry name" value="SGNH hydrolase"/>
    <property type="match status" value="1"/>
</dbReference>
<dbReference type="STRING" id="471854.Dfer_5710"/>
<evidence type="ECO:0000313" key="2">
    <source>
        <dbReference type="EMBL" id="ACT96898.1"/>
    </source>
</evidence>
<name>C6VXZ7_DYAFD</name>
<accession>C6VXZ7</accession>
<keyword evidence="3" id="KW-1185">Reference proteome</keyword>
<dbReference type="InterPro" id="IPR013830">
    <property type="entry name" value="SGNH_hydro"/>
</dbReference>
<dbReference type="Proteomes" id="UP000002011">
    <property type="component" value="Chromosome"/>
</dbReference>
<dbReference type="EMBL" id="CP001619">
    <property type="protein sequence ID" value="ACT96898.1"/>
    <property type="molecule type" value="Genomic_DNA"/>
</dbReference>
<feature type="domain" description="SGNH hydrolase-type esterase" evidence="1">
    <location>
        <begin position="72"/>
        <end position="236"/>
    </location>
</feature>
<dbReference type="HOGENOM" id="CLU_051180_1_0_10"/>
<sequence>MAGYAFFNYKFCTLSIPTMIAVRHFKTFVTLSLLATVLFSCGGEKKEEAAQDAGSTQTAAKATPAKKKTIVFFGNSLTAGYGLDDPSQAFAGLIQKRIDSLGLNYKVINAGVSGETTSGGNSRIDWLLKQPLDVFVLELGGNDGLRGIPVSETKKNLQEILDKVKAKYPDAKRVLAGMQIPPNMGQKYATEFKEVYADLAEKNDVTLIPFLLEGVGGESKLNQSDGIHPTAEGHKILAENVWIRIKDIL</sequence>
<proteinExistence type="predicted"/>
<protein>
    <submittedName>
        <fullName evidence="2">Lipolytic protein G-D-S-L family</fullName>
    </submittedName>
</protein>
<dbReference type="GO" id="GO:0004622">
    <property type="term" value="F:phosphatidylcholine lysophospholipase activity"/>
    <property type="evidence" value="ECO:0007669"/>
    <property type="project" value="TreeGrafter"/>
</dbReference>
<dbReference type="Pfam" id="PF13472">
    <property type="entry name" value="Lipase_GDSL_2"/>
    <property type="match status" value="1"/>
</dbReference>
<dbReference type="InterPro" id="IPR036514">
    <property type="entry name" value="SGNH_hydro_sf"/>
</dbReference>